<dbReference type="InterPro" id="IPR002347">
    <property type="entry name" value="SDR_fam"/>
</dbReference>
<proteinExistence type="predicted"/>
<feature type="compositionally biased region" description="Acidic residues" evidence="2">
    <location>
        <begin position="364"/>
        <end position="375"/>
    </location>
</feature>
<evidence type="ECO:0000313" key="4">
    <source>
        <dbReference type="Proteomes" id="UP000664132"/>
    </source>
</evidence>
<protein>
    <submittedName>
        <fullName evidence="3">Uncharacterized protein</fullName>
    </submittedName>
</protein>
<dbReference type="GO" id="GO:0016491">
    <property type="term" value="F:oxidoreductase activity"/>
    <property type="evidence" value="ECO:0007669"/>
    <property type="project" value="UniProtKB-KW"/>
</dbReference>
<keyword evidence="1" id="KW-0560">Oxidoreductase</keyword>
<evidence type="ECO:0000256" key="1">
    <source>
        <dbReference type="ARBA" id="ARBA00023002"/>
    </source>
</evidence>
<organism evidence="3 4">
    <name type="scientific">Cadophora malorum</name>
    <dbReference type="NCBI Taxonomy" id="108018"/>
    <lineage>
        <taxon>Eukaryota</taxon>
        <taxon>Fungi</taxon>
        <taxon>Dikarya</taxon>
        <taxon>Ascomycota</taxon>
        <taxon>Pezizomycotina</taxon>
        <taxon>Leotiomycetes</taxon>
        <taxon>Helotiales</taxon>
        <taxon>Ploettnerulaceae</taxon>
        <taxon>Cadophora</taxon>
    </lineage>
</organism>
<evidence type="ECO:0000313" key="3">
    <source>
        <dbReference type="EMBL" id="KAG4424792.1"/>
    </source>
</evidence>
<dbReference type="PANTHER" id="PTHR47534">
    <property type="entry name" value="YALI0E05731P"/>
    <property type="match status" value="1"/>
</dbReference>
<gene>
    <name evidence="3" type="ORF">IFR04_002140</name>
</gene>
<dbReference type="InterPro" id="IPR052228">
    <property type="entry name" value="Sec_Metab_Biosynth_Oxidored"/>
</dbReference>
<feature type="region of interest" description="Disordered" evidence="2">
    <location>
        <begin position="354"/>
        <end position="382"/>
    </location>
</feature>
<dbReference type="Proteomes" id="UP000664132">
    <property type="component" value="Unassembled WGS sequence"/>
</dbReference>
<dbReference type="OrthoDB" id="2898509at2759"/>
<dbReference type="Gene3D" id="3.40.50.720">
    <property type="entry name" value="NAD(P)-binding Rossmann-like Domain"/>
    <property type="match status" value="1"/>
</dbReference>
<dbReference type="SUPFAM" id="SSF51735">
    <property type="entry name" value="NAD(P)-binding Rossmann-fold domains"/>
    <property type="match status" value="1"/>
</dbReference>
<name>A0A8H8BUW0_9HELO</name>
<dbReference type="Pfam" id="PF00106">
    <property type="entry name" value="adh_short"/>
    <property type="match status" value="1"/>
</dbReference>
<dbReference type="AlphaFoldDB" id="A0A8H8BUW0"/>
<accession>A0A8H8BUW0</accession>
<evidence type="ECO:0000256" key="2">
    <source>
        <dbReference type="SAM" id="MobiDB-lite"/>
    </source>
</evidence>
<dbReference type="EMBL" id="JAFJYH010000017">
    <property type="protein sequence ID" value="KAG4424792.1"/>
    <property type="molecule type" value="Genomic_DNA"/>
</dbReference>
<dbReference type="PANTHER" id="PTHR47534:SF3">
    <property type="entry name" value="ALCOHOL DEHYDROGENASE-LIKE C-TERMINAL DOMAIN-CONTAINING PROTEIN"/>
    <property type="match status" value="1"/>
</dbReference>
<dbReference type="InterPro" id="IPR036291">
    <property type="entry name" value="NAD(P)-bd_dom_sf"/>
</dbReference>
<sequence length="382" mass="42408">MVKLNNVRISNRSLQELPPGLVAVFVGATSGIGLATLKQFARNTNGARAYIIGRSREKVSHIIDALKRINPMGTFVFIEGQFSLVKEVDRISEQIKKLEGHIDILCMSPGYLSLGGRKDTSEGIETDFALQYYSRQRLILNMIPLLERSASPRVISILAAGFEGPIDIKNLDCRQHYSFARASRSAATMTDLMFEHIAKRHPMISFIHSFPGRVGTHILDHMLGTASGLLWYPALIPRYTIVPLYTHLLCISAEEAGERTLFLATSAKYPAAKEHELTRKVGGWADLPYGVGAARATVMKDGVGNGVYRTTWDGESCKESKLLDGYREDSLGRLVYEHTMGVFEKAVKAGTEMRNVTSKVEEHDSLDDEDSLDFDLDPRSVN</sequence>
<comment type="caution">
    <text evidence="3">The sequence shown here is derived from an EMBL/GenBank/DDBJ whole genome shotgun (WGS) entry which is preliminary data.</text>
</comment>
<reference evidence="3" key="1">
    <citation type="submission" date="2021-02" db="EMBL/GenBank/DDBJ databases">
        <title>Genome sequence Cadophora malorum strain M34.</title>
        <authorList>
            <person name="Stefanovic E."/>
            <person name="Vu D."/>
            <person name="Scully C."/>
            <person name="Dijksterhuis J."/>
            <person name="Roader J."/>
            <person name="Houbraken J."/>
        </authorList>
    </citation>
    <scope>NUCLEOTIDE SEQUENCE</scope>
    <source>
        <strain evidence="3">M34</strain>
    </source>
</reference>
<keyword evidence="4" id="KW-1185">Reference proteome</keyword>